<dbReference type="Pfam" id="PF12937">
    <property type="entry name" value="F-box-like"/>
    <property type="match status" value="1"/>
</dbReference>
<dbReference type="InterPro" id="IPR001810">
    <property type="entry name" value="F-box_dom"/>
</dbReference>
<gene>
    <name evidence="4" type="primary">LOC100211143</name>
</gene>
<feature type="domain" description="F-box" evidence="2">
    <location>
        <begin position="151"/>
        <end position="198"/>
    </location>
</feature>
<dbReference type="SMART" id="SM00367">
    <property type="entry name" value="LRR_CC"/>
    <property type="match status" value="7"/>
</dbReference>
<dbReference type="InterPro" id="IPR050648">
    <property type="entry name" value="F-box_LRR-repeat"/>
</dbReference>
<dbReference type="Proteomes" id="UP001652625">
    <property type="component" value="Chromosome 12"/>
</dbReference>
<evidence type="ECO:0000313" key="4">
    <source>
        <dbReference type="RefSeq" id="XP_065669199.1"/>
    </source>
</evidence>
<dbReference type="RefSeq" id="XP_065669199.1">
    <property type="nucleotide sequence ID" value="XM_065813127.1"/>
</dbReference>
<protein>
    <submittedName>
        <fullName evidence="4">F-box/LRR-repeat protein 2</fullName>
    </submittedName>
</protein>
<dbReference type="InterPro" id="IPR006553">
    <property type="entry name" value="Leu-rich_rpt_Cys-con_subtyp"/>
</dbReference>
<organism evidence="3 4">
    <name type="scientific">Hydra vulgaris</name>
    <name type="common">Hydra</name>
    <name type="synonym">Hydra attenuata</name>
    <dbReference type="NCBI Taxonomy" id="6087"/>
    <lineage>
        <taxon>Eukaryota</taxon>
        <taxon>Metazoa</taxon>
        <taxon>Cnidaria</taxon>
        <taxon>Hydrozoa</taxon>
        <taxon>Hydroidolina</taxon>
        <taxon>Anthoathecata</taxon>
        <taxon>Aplanulata</taxon>
        <taxon>Hydridae</taxon>
        <taxon>Hydra</taxon>
    </lineage>
</organism>
<dbReference type="GeneID" id="100211143"/>
<dbReference type="InterPro" id="IPR001611">
    <property type="entry name" value="Leu-rich_rpt"/>
</dbReference>
<keyword evidence="1" id="KW-0833">Ubl conjugation pathway</keyword>
<sequence length="556" mass="64888">MTEDLEETDSFVNKDYIDVAKSKTNEVMSSTNYEFEKKDNLITIKDDLEALKLHDNLLFESSMELNESFNHPRNVLCKNIDESNCCFKDEIEQSRIFLKESESWMYFVNEEFINYDYITQKNIDHSNLETKFEKVYVKDDHTFNTHVLFCDLHINSLPHELLLRIFSFFSQRELCLFVAPVCSLWFSLTRDSSFWDSIHSVDYEDVSSSLLCKVLVSWCRHVTTLELDKRCDLSYNDFKIIFQNCSNINNLSLVFCSQINADIFSLVGTYLKELNSISIEGCHEVSDHSLYHLIGLPLKHFNLAYCNRISDDGAIFIARNFSSLLFINLDGVQWITESFIEVLVQKHFHSLEEIFLDGENLTDYTLCLLSKCSQLRVLNFSFCTLMTSETLLFTSQFSKLKHLKLRKGINFTKESLVYFLKSMSEEQASKFRYLNFGECVSITDECLMYIGKRFFNIIELDLSWCWDVSDDGLSFIINNCRHLKKLHLQGMHEICGSHFSKIASSLKKLVFLDLRQCNKVDDDFIDGLVKCMENLVVLNYYGDIVVNRSNKKMHLS</sequence>
<proteinExistence type="predicted"/>
<evidence type="ECO:0000259" key="2">
    <source>
        <dbReference type="PROSITE" id="PS50181"/>
    </source>
</evidence>
<dbReference type="InterPro" id="IPR036047">
    <property type="entry name" value="F-box-like_dom_sf"/>
</dbReference>
<dbReference type="InterPro" id="IPR032675">
    <property type="entry name" value="LRR_dom_sf"/>
</dbReference>
<keyword evidence="3" id="KW-1185">Reference proteome</keyword>
<dbReference type="SUPFAM" id="SSF81383">
    <property type="entry name" value="F-box domain"/>
    <property type="match status" value="1"/>
</dbReference>
<dbReference type="Pfam" id="PF25372">
    <property type="entry name" value="DUF7885"/>
    <property type="match status" value="1"/>
</dbReference>
<dbReference type="InterPro" id="IPR057207">
    <property type="entry name" value="FBXL15_LRR"/>
</dbReference>
<dbReference type="SUPFAM" id="SSF52047">
    <property type="entry name" value="RNI-like"/>
    <property type="match status" value="1"/>
</dbReference>
<dbReference type="Pfam" id="PF13516">
    <property type="entry name" value="LRR_6"/>
    <property type="match status" value="1"/>
</dbReference>
<reference evidence="4" key="1">
    <citation type="submission" date="2025-08" db="UniProtKB">
        <authorList>
            <consortium name="RefSeq"/>
        </authorList>
    </citation>
    <scope>IDENTIFICATION</scope>
</reference>
<dbReference type="PROSITE" id="PS50181">
    <property type="entry name" value="FBOX"/>
    <property type="match status" value="1"/>
</dbReference>
<evidence type="ECO:0000313" key="3">
    <source>
        <dbReference type="Proteomes" id="UP001652625"/>
    </source>
</evidence>
<accession>A0ABM4D4J8</accession>
<dbReference type="PANTHER" id="PTHR13382">
    <property type="entry name" value="MITOCHONDRIAL ATP SYNTHASE COUPLING FACTOR B"/>
    <property type="match status" value="1"/>
</dbReference>
<evidence type="ECO:0000256" key="1">
    <source>
        <dbReference type="ARBA" id="ARBA00022786"/>
    </source>
</evidence>
<dbReference type="Gene3D" id="3.80.10.10">
    <property type="entry name" value="Ribonuclease Inhibitor"/>
    <property type="match status" value="2"/>
</dbReference>
<name>A0ABM4D4J8_HYDVU</name>